<evidence type="ECO:0000313" key="2">
    <source>
        <dbReference type="EMBL" id="NYT28507.1"/>
    </source>
</evidence>
<evidence type="ECO:0000256" key="1">
    <source>
        <dbReference type="SAM" id="Phobius"/>
    </source>
</evidence>
<proteinExistence type="predicted"/>
<reference evidence="2 3" key="1">
    <citation type="submission" date="2020-05" db="EMBL/GenBank/DDBJ databases">
        <title>Horizontal transmission and recombination maintain forever young bacterial symbiont genomes.</title>
        <authorList>
            <person name="Russell S.L."/>
            <person name="Pepper-Tunick E."/>
            <person name="Svedberg J."/>
            <person name="Byrne A."/>
            <person name="Ruelas Castillo J."/>
            <person name="Vollmers C."/>
            <person name="Beinart R.A."/>
            <person name="Corbett-Detig R."/>
        </authorList>
    </citation>
    <scope>NUCLEOTIDE SEQUENCE [LARGE SCALE GENOMIC DNA]</scope>
    <source>
        <strain evidence="2">455</strain>
    </source>
</reference>
<dbReference type="AlphaFoldDB" id="A0A853F555"/>
<comment type="caution">
    <text evidence="2">The sequence shown here is derived from an EMBL/GenBank/DDBJ whole genome shotgun (WGS) entry which is preliminary data.</text>
</comment>
<gene>
    <name evidence="2" type="ORF">H0A76_11995</name>
</gene>
<organism evidence="2 3">
    <name type="scientific">Candidatus Thiodubiliella endoseptemdiera</name>
    <dbReference type="NCBI Taxonomy" id="2738886"/>
    <lineage>
        <taxon>Bacteria</taxon>
        <taxon>Pseudomonadati</taxon>
        <taxon>Pseudomonadota</taxon>
        <taxon>Gammaproteobacteria</taxon>
        <taxon>Candidatus Pseudothioglobaceae</taxon>
        <taxon>Candidatus Thiodubiliella</taxon>
    </lineage>
</organism>
<evidence type="ECO:0000313" key="3">
    <source>
        <dbReference type="Proteomes" id="UP000568751"/>
    </source>
</evidence>
<dbReference type="Proteomes" id="UP000568751">
    <property type="component" value="Unassembled WGS sequence"/>
</dbReference>
<dbReference type="EMBL" id="JACCHT010000002">
    <property type="protein sequence ID" value="NYT28507.1"/>
    <property type="molecule type" value="Genomic_DNA"/>
</dbReference>
<evidence type="ECO:0008006" key="4">
    <source>
        <dbReference type="Google" id="ProtNLM"/>
    </source>
</evidence>
<keyword evidence="1" id="KW-0472">Membrane</keyword>
<protein>
    <recommendedName>
        <fullName evidence="4">Cbb3-type cytochrome c oxidase subunit 3</fullName>
    </recommendedName>
</protein>
<feature type="transmembrane region" description="Helical" evidence="1">
    <location>
        <begin position="6"/>
        <end position="24"/>
    </location>
</feature>
<accession>A0A853F555</accession>
<keyword evidence="1" id="KW-1133">Transmembrane helix</keyword>
<dbReference type="RefSeq" id="WP_369150423.1">
    <property type="nucleotide sequence ID" value="NZ_OZ156463.1"/>
</dbReference>
<keyword evidence="1" id="KW-0812">Transmembrane</keyword>
<name>A0A853F555_9GAMM</name>
<sequence>MWQFILIGDIVAMGFMIALVMRMSMKQSKEAQDYCMNIPLFDEEEVTGEKHG</sequence>